<name>A0ABW6PVJ5_9NOCA</name>
<comment type="caution">
    <text evidence="1">The sequence shown here is derived from an EMBL/GenBank/DDBJ whole genome shotgun (WGS) entry which is preliminary data.</text>
</comment>
<evidence type="ECO:0000313" key="2">
    <source>
        <dbReference type="Proteomes" id="UP001601444"/>
    </source>
</evidence>
<sequence>MAAPLFTMMVLMALITTAMATPVLDRIYPARIFLTETGSPRPDDRTAARR</sequence>
<accession>A0ABW6PVJ5</accession>
<dbReference type="EMBL" id="JBIAMX010000021">
    <property type="protein sequence ID" value="MFF0546389.1"/>
    <property type="molecule type" value="Genomic_DNA"/>
</dbReference>
<protein>
    <submittedName>
        <fullName evidence="1">Uncharacterized protein</fullName>
    </submittedName>
</protein>
<gene>
    <name evidence="1" type="ORF">ACFYTF_26500</name>
</gene>
<reference evidence="1 2" key="1">
    <citation type="submission" date="2024-10" db="EMBL/GenBank/DDBJ databases">
        <title>The Natural Products Discovery Center: Release of the First 8490 Sequenced Strains for Exploring Actinobacteria Biosynthetic Diversity.</title>
        <authorList>
            <person name="Kalkreuter E."/>
            <person name="Kautsar S.A."/>
            <person name="Yang D."/>
            <person name="Bader C.D."/>
            <person name="Teijaro C.N."/>
            <person name="Fluegel L."/>
            <person name="Davis C.M."/>
            <person name="Simpson J.R."/>
            <person name="Lauterbach L."/>
            <person name="Steele A.D."/>
            <person name="Gui C."/>
            <person name="Meng S."/>
            <person name="Li G."/>
            <person name="Viehrig K."/>
            <person name="Ye F."/>
            <person name="Su P."/>
            <person name="Kiefer A.F."/>
            <person name="Nichols A."/>
            <person name="Cepeda A.J."/>
            <person name="Yan W."/>
            <person name="Fan B."/>
            <person name="Jiang Y."/>
            <person name="Adhikari A."/>
            <person name="Zheng C.-J."/>
            <person name="Schuster L."/>
            <person name="Cowan T.M."/>
            <person name="Smanski M.J."/>
            <person name="Chevrette M.G."/>
            <person name="De Carvalho L.P.S."/>
            <person name="Shen B."/>
        </authorList>
    </citation>
    <scope>NUCLEOTIDE SEQUENCE [LARGE SCALE GENOMIC DNA]</scope>
    <source>
        <strain evidence="1 2">NPDC004045</strain>
    </source>
</reference>
<organism evidence="1 2">
    <name type="scientific">Nocardia thailandica</name>
    <dbReference type="NCBI Taxonomy" id="257275"/>
    <lineage>
        <taxon>Bacteria</taxon>
        <taxon>Bacillati</taxon>
        <taxon>Actinomycetota</taxon>
        <taxon>Actinomycetes</taxon>
        <taxon>Mycobacteriales</taxon>
        <taxon>Nocardiaceae</taxon>
        <taxon>Nocardia</taxon>
    </lineage>
</organism>
<proteinExistence type="predicted"/>
<evidence type="ECO:0000313" key="1">
    <source>
        <dbReference type="EMBL" id="MFF0546389.1"/>
    </source>
</evidence>
<keyword evidence="2" id="KW-1185">Reference proteome</keyword>
<dbReference type="RefSeq" id="WP_387702750.1">
    <property type="nucleotide sequence ID" value="NZ_JBIAMX010000021.1"/>
</dbReference>
<dbReference type="Proteomes" id="UP001601444">
    <property type="component" value="Unassembled WGS sequence"/>
</dbReference>